<feature type="domain" description="C-type lectin" evidence="2">
    <location>
        <begin position="78"/>
        <end position="162"/>
    </location>
</feature>
<dbReference type="PROSITE" id="PS00615">
    <property type="entry name" value="C_TYPE_LECTIN_1"/>
    <property type="match status" value="1"/>
</dbReference>
<reference evidence="3" key="1">
    <citation type="journal article" date="2021" name="Cell">
        <title>Tracing the genetic footprints of vertebrate landing in non-teleost ray-finned fishes.</title>
        <authorList>
            <person name="Bi X."/>
            <person name="Wang K."/>
            <person name="Yang L."/>
            <person name="Pan H."/>
            <person name="Jiang H."/>
            <person name="Wei Q."/>
            <person name="Fang M."/>
            <person name="Yu H."/>
            <person name="Zhu C."/>
            <person name="Cai Y."/>
            <person name="He Y."/>
            <person name="Gan X."/>
            <person name="Zeng H."/>
            <person name="Yu D."/>
            <person name="Zhu Y."/>
            <person name="Jiang H."/>
            <person name="Qiu Q."/>
            <person name="Yang H."/>
            <person name="Zhang Y.E."/>
            <person name="Wang W."/>
            <person name="Zhu M."/>
            <person name="He S."/>
            <person name="Zhang G."/>
        </authorList>
    </citation>
    <scope>NUCLEOTIDE SEQUENCE</scope>
    <source>
        <strain evidence="3">Pddl_001</strain>
    </source>
</reference>
<feature type="non-terminal residue" evidence="3">
    <location>
        <position position="216"/>
    </location>
</feature>
<dbReference type="PANTHER" id="PTHR45784">
    <property type="entry name" value="C-TYPE LECTIN DOMAIN FAMILY 20 MEMBER A-RELATED"/>
    <property type="match status" value="1"/>
</dbReference>
<dbReference type="PROSITE" id="PS50041">
    <property type="entry name" value="C_TYPE_LECTIN_2"/>
    <property type="match status" value="2"/>
</dbReference>
<dbReference type="SUPFAM" id="SSF56436">
    <property type="entry name" value="C-type lectin-like"/>
    <property type="match status" value="2"/>
</dbReference>
<evidence type="ECO:0000256" key="1">
    <source>
        <dbReference type="ARBA" id="ARBA00023157"/>
    </source>
</evidence>
<comment type="caution">
    <text evidence="3">The sequence shown here is derived from an EMBL/GenBank/DDBJ whole genome shotgun (WGS) entry which is preliminary data.</text>
</comment>
<dbReference type="SMART" id="SM00034">
    <property type="entry name" value="CLECT"/>
    <property type="match status" value="1"/>
</dbReference>
<organism evidence="3 4">
    <name type="scientific">Polyodon spathula</name>
    <name type="common">North American paddlefish</name>
    <name type="synonym">Squalus spathula</name>
    <dbReference type="NCBI Taxonomy" id="7913"/>
    <lineage>
        <taxon>Eukaryota</taxon>
        <taxon>Metazoa</taxon>
        <taxon>Chordata</taxon>
        <taxon>Craniata</taxon>
        <taxon>Vertebrata</taxon>
        <taxon>Euteleostomi</taxon>
        <taxon>Actinopterygii</taxon>
        <taxon>Chondrostei</taxon>
        <taxon>Acipenseriformes</taxon>
        <taxon>Polyodontidae</taxon>
        <taxon>Polyodon</taxon>
    </lineage>
</organism>
<feature type="domain" description="C-type lectin" evidence="2">
    <location>
        <begin position="1"/>
        <end position="71"/>
    </location>
</feature>
<evidence type="ECO:0000313" key="4">
    <source>
        <dbReference type="Proteomes" id="UP001166093"/>
    </source>
</evidence>
<dbReference type="PANTHER" id="PTHR45784:SF5">
    <property type="entry name" value="C-TYPE LECTIN DOMAIN FAMILY 20 MEMBER A-RELATED"/>
    <property type="match status" value="1"/>
</dbReference>
<dbReference type="EMBL" id="JAAWVQ010161087">
    <property type="protein sequence ID" value="MBN3286843.1"/>
    <property type="molecule type" value="Genomic_DNA"/>
</dbReference>
<name>A0ABS2YLR5_POLSP</name>
<sequence length="216" mass="24616">MAKGKTVWIGLFNNPWKWSHKGEYSSFQNWNTGEPNNEGSNSCVEVYGKEEEKRGKWNDAGCHNSSPYVCYNGTSERYILIEELKTWTEAQQYCREHHTDLVSVKNADENIQIKEKAKGAAVWIGLFNNPWKWSDGGDYHTFLNWSEKQPDNYGSKEKCVMIKNQSNTPELSDAHAAKSTHLFAMTVRSPVQSAFLFSILVLPPSASRDPVHLVLQ</sequence>
<keyword evidence="4" id="KW-1185">Reference proteome</keyword>
<protein>
    <submittedName>
        <fullName evidence="3">ASGR1 protein</fullName>
    </submittedName>
</protein>
<feature type="non-terminal residue" evidence="3">
    <location>
        <position position="1"/>
    </location>
</feature>
<dbReference type="CDD" id="cd00037">
    <property type="entry name" value="CLECT"/>
    <property type="match status" value="1"/>
</dbReference>
<dbReference type="InterPro" id="IPR018378">
    <property type="entry name" value="C-type_lectin_CS"/>
</dbReference>
<dbReference type="InterPro" id="IPR016187">
    <property type="entry name" value="CTDL_fold"/>
</dbReference>
<dbReference type="InterPro" id="IPR001304">
    <property type="entry name" value="C-type_lectin-like"/>
</dbReference>
<evidence type="ECO:0000313" key="3">
    <source>
        <dbReference type="EMBL" id="MBN3286843.1"/>
    </source>
</evidence>
<dbReference type="Pfam" id="PF00059">
    <property type="entry name" value="Lectin_C"/>
    <property type="match status" value="2"/>
</dbReference>
<dbReference type="Proteomes" id="UP001166093">
    <property type="component" value="Unassembled WGS sequence"/>
</dbReference>
<proteinExistence type="predicted"/>
<evidence type="ECO:0000259" key="2">
    <source>
        <dbReference type="PROSITE" id="PS50041"/>
    </source>
</evidence>
<dbReference type="Gene3D" id="3.10.100.10">
    <property type="entry name" value="Mannose-Binding Protein A, subunit A"/>
    <property type="match status" value="2"/>
</dbReference>
<accession>A0ABS2YLR5</accession>
<dbReference type="InterPro" id="IPR016186">
    <property type="entry name" value="C-type_lectin-like/link_sf"/>
</dbReference>
<keyword evidence="1" id="KW-1015">Disulfide bond</keyword>
<gene>
    <name evidence="3" type="primary">Asgr1</name>
    <name evidence="3" type="ORF">GTO93_0014665</name>
</gene>